<feature type="transmembrane region" description="Helical" evidence="1">
    <location>
        <begin position="21"/>
        <end position="43"/>
    </location>
</feature>
<reference evidence="3" key="1">
    <citation type="submission" date="2018-05" db="EMBL/GenBank/DDBJ databases">
        <title>Genome Sequencing of selected type strains of the family Eggerthellaceae.</title>
        <authorList>
            <person name="Danylec N."/>
            <person name="Stoll D.A."/>
            <person name="Doetsch A."/>
            <person name="Huch M."/>
        </authorList>
    </citation>
    <scope>NUCLEOTIDE SEQUENCE [LARGE SCALE GENOMIC DNA]</scope>
    <source>
        <strain evidence="3">DSM 24851</strain>
    </source>
</reference>
<keyword evidence="3" id="KW-1185">Reference proteome</keyword>
<keyword evidence="1" id="KW-1133">Transmembrane helix</keyword>
<name>A0A3N0AWM1_9ACTN</name>
<evidence type="ECO:0000256" key="1">
    <source>
        <dbReference type="SAM" id="Phobius"/>
    </source>
</evidence>
<protein>
    <submittedName>
        <fullName evidence="2">Uncharacterized protein</fullName>
    </submittedName>
</protein>
<evidence type="ECO:0000313" key="3">
    <source>
        <dbReference type="Proteomes" id="UP000269591"/>
    </source>
</evidence>
<gene>
    <name evidence="2" type="ORF">DMP06_08155</name>
</gene>
<feature type="transmembrane region" description="Helical" evidence="1">
    <location>
        <begin position="191"/>
        <end position="212"/>
    </location>
</feature>
<keyword evidence="1" id="KW-0812">Transmembrane</keyword>
<keyword evidence="1" id="KW-0472">Membrane</keyword>
<feature type="transmembrane region" description="Helical" evidence="1">
    <location>
        <begin position="71"/>
        <end position="95"/>
    </location>
</feature>
<dbReference type="AlphaFoldDB" id="A0A3N0AWM1"/>
<feature type="transmembrane region" description="Helical" evidence="1">
    <location>
        <begin position="159"/>
        <end position="184"/>
    </location>
</feature>
<sequence length="259" mass="26081">MSLPVFSDLRIACSCGVPAAVVTWWAVVAALYLFAGAGAWAAVPSSDYAMLGFLPDPSYTVETSGCSAGEAVVAACLAHAAVMPVAAIVISHLMLKESFGSGGAVVAFARGVGKAGWLLSKFVVSCSAVVVPFVLATVIRAGAFCVSGEFGDAGIAQMLAPRLCAACLVAIGYVAFCFAIFLIVGIGPVAAGVLVVSTVAGFIAQVSLPNAWFQTPMGALAMVSGVGWNGTLELLLVGLAALAACLALSYAGLLRRARA</sequence>
<evidence type="ECO:0000313" key="2">
    <source>
        <dbReference type="EMBL" id="RNL39088.1"/>
    </source>
</evidence>
<accession>A0A3N0AWM1</accession>
<organism evidence="2 3">
    <name type="scientific">Slackia equolifaciens</name>
    <dbReference type="NCBI Taxonomy" id="498718"/>
    <lineage>
        <taxon>Bacteria</taxon>
        <taxon>Bacillati</taxon>
        <taxon>Actinomycetota</taxon>
        <taxon>Coriobacteriia</taxon>
        <taxon>Eggerthellales</taxon>
        <taxon>Eggerthellaceae</taxon>
        <taxon>Slackia</taxon>
    </lineage>
</organism>
<dbReference type="EMBL" id="QIBX01000014">
    <property type="protein sequence ID" value="RNL39088.1"/>
    <property type="molecule type" value="Genomic_DNA"/>
</dbReference>
<comment type="caution">
    <text evidence="2">The sequence shown here is derived from an EMBL/GenBank/DDBJ whole genome shotgun (WGS) entry which is preliminary data.</text>
</comment>
<dbReference type="Proteomes" id="UP000269591">
    <property type="component" value="Unassembled WGS sequence"/>
</dbReference>
<proteinExistence type="predicted"/>
<feature type="transmembrane region" description="Helical" evidence="1">
    <location>
        <begin position="232"/>
        <end position="253"/>
    </location>
</feature>
<dbReference type="RefSeq" id="WP_123209243.1">
    <property type="nucleotide sequence ID" value="NZ_JBHTHO010000050.1"/>
</dbReference>
<feature type="transmembrane region" description="Helical" evidence="1">
    <location>
        <begin position="116"/>
        <end position="139"/>
    </location>
</feature>